<accession>A0A336L264</accession>
<dbReference type="VEuPathDB" id="VectorBase:CSON014690"/>
<dbReference type="SMART" id="SM00273">
    <property type="entry name" value="ENTH"/>
    <property type="match status" value="1"/>
</dbReference>
<sequence>MRKSIQKSLESDAKPIKFKHIRTIIIGTFQIKDSGQAFWTIVTRQPFHEQQITSYKFCYLTHKVLREGHPNVIQHSMRYKHEILELGRLRGQLNQDYGPCIERYTKFIVTKLIFHQRNPDISGDLTSKIGRSQKLRDDNFFFDFVSQMFDYLDDIIALQRISKHFYFHDSLTIFPSIVRLSTPLGHVRMMFKLHKNLSADQLHGHRIRFETIFKELRKFYGSSKVFECCQNLITVPELPKNAPNFMIESDHGNYIPPGIVMLMLR</sequence>
<dbReference type="SUPFAM" id="SSF48464">
    <property type="entry name" value="ENTH/VHS domain"/>
    <property type="match status" value="1"/>
</dbReference>
<reference evidence="2" key="1">
    <citation type="submission" date="2018-04" db="EMBL/GenBank/DDBJ databases">
        <authorList>
            <person name="Go L.Y."/>
            <person name="Mitchell J.A."/>
        </authorList>
    </citation>
    <scope>NUCLEOTIDE SEQUENCE</scope>
    <source>
        <tissue evidence="2">Whole organism</tissue>
    </source>
</reference>
<protein>
    <submittedName>
        <fullName evidence="2">CSON014690 protein</fullName>
    </submittedName>
</protein>
<dbReference type="GO" id="GO:0051015">
    <property type="term" value="F:actin filament binding"/>
    <property type="evidence" value="ECO:0007669"/>
    <property type="project" value="TreeGrafter"/>
</dbReference>
<dbReference type="Pfam" id="PF07651">
    <property type="entry name" value="ANTH"/>
    <property type="match status" value="2"/>
</dbReference>
<dbReference type="PANTHER" id="PTHR10407:SF15">
    <property type="entry name" value="HUNTINGTIN INTERACTING PROTEIN 1"/>
    <property type="match status" value="1"/>
</dbReference>
<dbReference type="GO" id="GO:0030864">
    <property type="term" value="C:cortical actin cytoskeleton"/>
    <property type="evidence" value="ECO:0007669"/>
    <property type="project" value="TreeGrafter"/>
</dbReference>
<dbReference type="EMBL" id="UFQT01000848">
    <property type="protein sequence ID" value="SSX27632.1"/>
    <property type="molecule type" value="Genomic_DNA"/>
</dbReference>
<dbReference type="AlphaFoldDB" id="A0A336L264"/>
<dbReference type="InterPro" id="IPR030224">
    <property type="entry name" value="Sla2_fam"/>
</dbReference>
<dbReference type="InterPro" id="IPR008942">
    <property type="entry name" value="ENTH_VHS"/>
</dbReference>
<dbReference type="InterPro" id="IPR011417">
    <property type="entry name" value="ANTH_dom"/>
</dbReference>
<dbReference type="PANTHER" id="PTHR10407">
    <property type="entry name" value="HUNTINGTIN INTERACTING PROTEIN 1"/>
    <property type="match status" value="1"/>
</dbReference>
<evidence type="ECO:0000313" key="3">
    <source>
        <dbReference type="EMBL" id="SSX27632.1"/>
    </source>
</evidence>
<dbReference type="GO" id="GO:0032051">
    <property type="term" value="F:clathrin light chain binding"/>
    <property type="evidence" value="ECO:0007669"/>
    <property type="project" value="TreeGrafter"/>
</dbReference>
<evidence type="ECO:0000259" key="1">
    <source>
        <dbReference type="PROSITE" id="PS50942"/>
    </source>
</evidence>
<organism evidence="2">
    <name type="scientific">Culicoides sonorensis</name>
    <name type="common">Biting midge</name>
    <dbReference type="NCBI Taxonomy" id="179676"/>
    <lineage>
        <taxon>Eukaryota</taxon>
        <taxon>Metazoa</taxon>
        <taxon>Ecdysozoa</taxon>
        <taxon>Arthropoda</taxon>
        <taxon>Hexapoda</taxon>
        <taxon>Insecta</taxon>
        <taxon>Pterygota</taxon>
        <taxon>Neoptera</taxon>
        <taxon>Endopterygota</taxon>
        <taxon>Diptera</taxon>
        <taxon>Nematocera</taxon>
        <taxon>Chironomoidea</taxon>
        <taxon>Ceratopogonidae</taxon>
        <taxon>Ceratopogoninae</taxon>
        <taxon>Culicoides</taxon>
        <taxon>Monoculicoides</taxon>
    </lineage>
</organism>
<dbReference type="GO" id="GO:0006897">
    <property type="term" value="P:endocytosis"/>
    <property type="evidence" value="ECO:0007669"/>
    <property type="project" value="InterPro"/>
</dbReference>
<reference evidence="3" key="2">
    <citation type="submission" date="2018-07" db="EMBL/GenBank/DDBJ databases">
        <authorList>
            <person name="Quirk P.G."/>
            <person name="Krulwich T.A."/>
        </authorList>
    </citation>
    <scope>NUCLEOTIDE SEQUENCE</scope>
</reference>
<dbReference type="PROSITE" id="PS50942">
    <property type="entry name" value="ENTH"/>
    <property type="match status" value="1"/>
</dbReference>
<proteinExistence type="predicted"/>
<name>A0A336L264_CULSO</name>
<dbReference type="Gene3D" id="1.25.40.90">
    <property type="match status" value="1"/>
</dbReference>
<feature type="domain" description="ENTH" evidence="1">
    <location>
        <begin position="1"/>
        <end position="122"/>
    </location>
</feature>
<dbReference type="InterPro" id="IPR013809">
    <property type="entry name" value="ENTH"/>
</dbReference>
<evidence type="ECO:0000313" key="2">
    <source>
        <dbReference type="EMBL" id="SSX07290.1"/>
    </source>
</evidence>
<dbReference type="GO" id="GO:0035615">
    <property type="term" value="F:clathrin adaptor activity"/>
    <property type="evidence" value="ECO:0007669"/>
    <property type="project" value="TreeGrafter"/>
</dbReference>
<dbReference type="GO" id="GO:0048268">
    <property type="term" value="P:clathrin coat assembly"/>
    <property type="evidence" value="ECO:0007669"/>
    <property type="project" value="TreeGrafter"/>
</dbReference>
<dbReference type="EMBL" id="UFQS01000848">
    <property type="protein sequence ID" value="SSX07290.1"/>
    <property type="molecule type" value="Genomic_DNA"/>
</dbReference>
<dbReference type="GO" id="GO:0080025">
    <property type="term" value="F:phosphatidylinositol-3,5-bisphosphate binding"/>
    <property type="evidence" value="ECO:0007669"/>
    <property type="project" value="TreeGrafter"/>
</dbReference>
<dbReference type="GO" id="GO:0043325">
    <property type="term" value="F:phosphatidylinositol-3,4-bisphosphate binding"/>
    <property type="evidence" value="ECO:0007669"/>
    <property type="project" value="TreeGrafter"/>
</dbReference>
<dbReference type="GO" id="GO:0007015">
    <property type="term" value="P:actin filament organization"/>
    <property type="evidence" value="ECO:0007669"/>
    <property type="project" value="TreeGrafter"/>
</dbReference>
<gene>
    <name evidence="2" type="primary">CSON014690</name>
</gene>
<dbReference type="GO" id="GO:0030136">
    <property type="term" value="C:clathrin-coated vesicle"/>
    <property type="evidence" value="ECO:0007669"/>
    <property type="project" value="TreeGrafter"/>
</dbReference>
<dbReference type="OMA" id="AHDESEC"/>